<organism evidence="5 6">
    <name type="scientific">Pontiella desulfatans</name>
    <dbReference type="NCBI Taxonomy" id="2750659"/>
    <lineage>
        <taxon>Bacteria</taxon>
        <taxon>Pseudomonadati</taxon>
        <taxon>Kiritimatiellota</taxon>
        <taxon>Kiritimatiellia</taxon>
        <taxon>Kiritimatiellales</taxon>
        <taxon>Pontiellaceae</taxon>
        <taxon>Pontiella</taxon>
    </lineage>
</organism>
<keyword evidence="6" id="KW-1185">Reference proteome</keyword>
<feature type="domain" description="HTH lacI-type" evidence="4">
    <location>
        <begin position="7"/>
        <end position="61"/>
    </location>
</feature>
<dbReference type="Proteomes" id="UP000366872">
    <property type="component" value="Unassembled WGS sequence"/>
</dbReference>
<dbReference type="PANTHER" id="PTHR30146">
    <property type="entry name" value="LACI-RELATED TRANSCRIPTIONAL REPRESSOR"/>
    <property type="match status" value="1"/>
</dbReference>
<accession>A0A6C2TVT3</accession>
<dbReference type="GO" id="GO:0003700">
    <property type="term" value="F:DNA-binding transcription factor activity"/>
    <property type="evidence" value="ECO:0007669"/>
    <property type="project" value="TreeGrafter"/>
</dbReference>
<reference evidence="5 6" key="1">
    <citation type="submission" date="2019-04" db="EMBL/GenBank/DDBJ databases">
        <authorList>
            <person name="Van Vliet M D."/>
        </authorList>
    </citation>
    <scope>NUCLEOTIDE SEQUENCE [LARGE SCALE GENOMIC DNA]</scope>
    <source>
        <strain evidence="5 6">F1</strain>
    </source>
</reference>
<sequence length="350" mass="39786">MGSKQRITYSDIAKALGISKMTVSYSLRNDPRISEATRKRVQQKAKAMGYQPDPMLSALSNYRHETKEKAAKASLAWLNFHRHPDKQREKEVFNLYWKGAYEMARQLGFHLEEFRLSELPLHRMHGIFKARGIRGLLLTPTPQDEEPSAAELATFPWKDYALVRFGESLRSLKVNVVSGAQVSNTILAFEEMQKKGYRRIGYAGEYRRQHLFSAGYLWAQQALPRSRQLAPLFLNNQETGRHGQLEKWLKQQRPDALICGAPCLLNMLKELGYRIPADLGLASMSKQDNPIDAGIDQNPVEIGRTAILTLVSQLNENSYGIPATPREILVEGRWTEGSMLPNRLLPDIKP</sequence>
<dbReference type="EMBL" id="CAAHFG010000001">
    <property type="protein sequence ID" value="VGO11775.1"/>
    <property type="molecule type" value="Genomic_DNA"/>
</dbReference>
<protein>
    <recommendedName>
        <fullName evidence="4">HTH lacI-type domain-containing protein</fullName>
    </recommendedName>
</protein>
<keyword evidence="2" id="KW-0238">DNA-binding</keyword>
<proteinExistence type="predicted"/>
<evidence type="ECO:0000256" key="3">
    <source>
        <dbReference type="ARBA" id="ARBA00023163"/>
    </source>
</evidence>
<dbReference type="Pfam" id="PF13377">
    <property type="entry name" value="Peripla_BP_3"/>
    <property type="match status" value="1"/>
</dbReference>
<dbReference type="PANTHER" id="PTHR30146:SF109">
    <property type="entry name" value="HTH-TYPE TRANSCRIPTIONAL REGULATOR GALS"/>
    <property type="match status" value="1"/>
</dbReference>
<dbReference type="Gene3D" id="3.40.50.2300">
    <property type="match status" value="2"/>
</dbReference>
<evidence type="ECO:0000256" key="2">
    <source>
        <dbReference type="ARBA" id="ARBA00023125"/>
    </source>
</evidence>
<name>A0A6C2TVT3_PONDE</name>
<dbReference type="SMART" id="SM00354">
    <property type="entry name" value="HTH_LACI"/>
    <property type="match status" value="1"/>
</dbReference>
<dbReference type="InterPro" id="IPR028082">
    <property type="entry name" value="Peripla_BP_I"/>
</dbReference>
<evidence type="ECO:0000256" key="1">
    <source>
        <dbReference type="ARBA" id="ARBA00023015"/>
    </source>
</evidence>
<dbReference type="SUPFAM" id="SSF53822">
    <property type="entry name" value="Periplasmic binding protein-like I"/>
    <property type="match status" value="1"/>
</dbReference>
<evidence type="ECO:0000313" key="5">
    <source>
        <dbReference type="EMBL" id="VGO11775.1"/>
    </source>
</evidence>
<dbReference type="SUPFAM" id="SSF47413">
    <property type="entry name" value="lambda repressor-like DNA-binding domains"/>
    <property type="match status" value="1"/>
</dbReference>
<dbReference type="CDD" id="cd01392">
    <property type="entry name" value="HTH_LacI"/>
    <property type="match status" value="1"/>
</dbReference>
<dbReference type="AlphaFoldDB" id="A0A6C2TVT3"/>
<evidence type="ECO:0000259" key="4">
    <source>
        <dbReference type="PROSITE" id="PS50932"/>
    </source>
</evidence>
<dbReference type="Pfam" id="PF00356">
    <property type="entry name" value="LacI"/>
    <property type="match status" value="1"/>
</dbReference>
<evidence type="ECO:0000313" key="6">
    <source>
        <dbReference type="Proteomes" id="UP000366872"/>
    </source>
</evidence>
<dbReference type="RefSeq" id="WP_136077500.1">
    <property type="nucleotide sequence ID" value="NZ_CAAHFG010000001.1"/>
</dbReference>
<dbReference type="Gene3D" id="1.10.260.40">
    <property type="entry name" value="lambda repressor-like DNA-binding domains"/>
    <property type="match status" value="1"/>
</dbReference>
<dbReference type="InterPro" id="IPR046335">
    <property type="entry name" value="LacI/GalR-like_sensor"/>
</dbReference>
<dbReference type="GO" id="GO:0000976">
    <property type="term" value="F:transcription cis-regulatory region binding"/>
    <property type="evidence" value="ECO:0007669"/>
    <property type="project" value="TreeGrafter"/>
</dbReference>
<dbReference type="InterPro" id="IPR000843">
    <property type="entry name" value="HTH_LacI"/>
</dbReference>
<dbReference type="PROSITE" id="PS50932">
    <property type="entry name" value="HTH_LACI_2"/>
    <property type="match status" value="1"/>
</dbReference>
<keyword evidence="1" id="KW-0805">Transcription regulation</keyword>
<dbReference type="InterPro" id="IPR010982">
    <property type="entry name" value="Lambda_DNA-bd_dom_sf"/>
</dbReference>
<gene>
    <name evidence="5" type="ORF">PDESU_00321</name>
</gene>
<keyword evidence="3" id="KW-0804">Transcription</keyword>